<evidence type="ECO:0000313" key="16">
    <source>
        <dbReference type="EMBL" id="CDO57368.1"/>
    </source>
</evidence>
<keyword evidence="6" id="KW-0498">Mitosis</keyword>
<evidence type="ECO:0000256" key="6">
    <source>
        <dbReference type="ARBA" id="ARBA00022776"/>
    </source>
</evidence>
<dbReference type="OrthoDB" id="8194677at2759"/>
<evidence type="ECO:0000256" key="13">
    <source>
        <dbReference type="SAM" id="MobiDB-lite"/>
    </source>
</evidence>
<evidence type="ECO:0000259" key="14">
    <source>
        <dbReference type="Pfam" id="PF03800"/>
    </source>
</evidence>
<evidence type="ECO:0000256" key="10">
    <source>
        <dbReference type="ARBA" id="ARBA00023306"/>
    </source>
</evidence>
<evidence type="ECO:0000256" key="4">
    <source>
        <dbReference type="ARBA" id="ARBA00022454"/>
    </source>
</evidence>
<sequence length="471" mass="54676">MYKTPVNNRRGTAEPEYNDVFPLLPVNEISICLQGCDFAAPQELLMRPTPQYIQSLFEQILDSFLGVSTNNLGPALTASAEAAGVSLEEMHIEEHHLMMFALQRKIHRFLVDCGIDDFSTLDRVKPDPQRIQRILSGVVNFARFREEHMNDCDELVQKSEQDAEAYHMLSNRLDTLKARIEEQERSQSPETGAEHEKRVRSIEAHNSALEYQLRQLKKMQEQITLEHGTYKSEKSRLIAKLQDQSFLILEARQANDRVRPYIVESPAMLHKVNQDMNMSLATKRAALDAIERRARQMDTTVDNLRLIDNEMRKCRKMLDEVDDELSRQDDETRKLTRLQEQHDARVLEQNKLEHRAEQFTRQIGLAEEREERVRAQAAQRRSSAETSMATLRDKFATLQAERRVQEPPMEENRVFITEKELDMVQMLQDLDVEKRSVSEELKHLKAHIGSYMDEIDRKVGNKNNEGTVPLI</sequence>
<evidence type="ECO:0000256" key="1">
    <source>
        <dbReference type="ARBA" id="ARBA00004123"/>
    </source>
</evidence>
<dbReference type="GO" id="GO:0051315">
    <property type="term" value="P:attachment of mitotic spindle microtubules to kinetochore"/>
    <property type="evidence" value="ECO:0007669"/>
    <property type="project" value="TreeGrafter"/>
</dbReference>
<dbReference type="GO" id="GO:0051383">
    <property type="term" value="P:kinetochore organization"/>
    <property type="evidence" value="ECO:0007669"/>
    <property type="project" value="TreeGrafter"/>
</dbReference>
<dbReference type="STRING" id="1173061.A0A0J9XIW5"/>
<dbReference type="PANTHER" id="PTHR21650:SF2">
    <property type="entry name" value="KINETOCHORE PROTEIN NUF2"/>
    <property type="match status" value="1"/>
</dbReference>
<feature type="region of interest" description="Disordered" evidence="13">
    <location>
        <begin position="181"/>
        <end position="200"/>
    </location>
</feature>
<feature type="coiled-coil region" evidence="12">
    <location>
        <begin position="311"/>
        <end position="369"/>
    </location>
</feature>
<proteinExistence type="inferred from homology"/>
<dbReference type="GO" id="GO:0031262">
    <property type="term" value="C:Ndc80 complex"/>
    <property type="evidence" value="ECO:0007669"/>
    <property type="project" value="InterPro"/>
</dbReference>
<evidence type="ECO:0000313" key="17">
    <source>
        <dbReference type="Proteomes" id="UP000242525"/>
    </source>
</evidence>
<keyword evidence="7" id="KW-0995">Kinetochore</keyword>
<gene>
    <name evidence="16" type="ORF">BN980_GECA21s00054g</name>
</gene>
<keyword evidence="17" id="KW-1185">Reference proteome</keyword>
<dbReference type="GO" id="GO:0005634">
    <property type="term" value="C:nucleus"/>
    <property type="evidence" value="ECO:0007669"/>
    <property type="project" value="UniProtKB-SubCell"/>
</dbReference>
<dbReference type="GO" id="GO:0045132">
    <property type="term" value="P:meiotic chromosome segregation"/>
    <property type="evidence" value="ECO:0007669"/>
    <property type="project" value="TreeGrafter"/>
</dbReference>
<dbReference type="Gene3D" id="1.10.418.60">
    <property type="entry name" value="Ncd80 complex, Nuf2 subunit"/>
    <property type="match status" value="1"/>
</dbReference>
<dbReference type="GO" id="GO:0051301">
    <property type="term" value="P:cell division"/>
    <property type="evidence" value="ECO:0007669"/>
    <property type="project" value="UniProtKB-KW"/>
</dbReference>
<keyword evidence="5" id="KW-0132">Cell division</keyword>
<evidence type="ECO:0000256" key="7">
    <source>
        <dbReference type="ARBA" id="ARBA00022838"/>
    </source>
</evidence>
<evidence type="ECO:0000256" key="2">
    <source>
        <dbReference type="ARBA" id="ARBA00004629"/>
    </source>
</evidence>
<evidence type="ECO:0000259" key="15">
    <source>
        <dbReference type="Pfam" id="PF18595"/>
    </source>
</evidence>
<keyword evidence="8 12" id="KW-0175">Coiled coil</keyword>
<comment type="caution">
    <text evidence="16">The sequence shown here is derived from an EMBL/GenBank/DDBJ whole genome shotgun (WGS) entry which is preliminary data.</text>
</comment>
<dbReference type="InterPro" id="IPR005549">
    <property type="entry name" value="Kinetochore_Nuf2_N"/>
</dbReference>
<dbReference type="EMBL" id="CCBN010000021">
    <property type="protein sequence ID" value="CDO57368.1"/>
    <property type="molecule type" value="Genomic_DNA"/>
</dbReference>
<evidence type="ECO:0000256" key="5">
    <source>
        <dbReference type="ARBA" id="ARBA00022618"/>
    </source>
</evidence>
<protein>
    <submittedName>
        <fullName evidence="16">Similar to Saccharomyces cerevisiae YOL069W NUF2 Component of the evolutionarily conserved kinetochore-associated Ndc80 complex (Ndc80p-Nuf2p-Spc24p-Spc25p)</fullName>
    </submittedName>
</protein>
<keyword evidence="9" id="KW-0539">Nucleus</keyword>
<dbReference type="PANTHER" id="PTHR21650">
    <property type="entry name" value="MEMBRALIN/KINETOCHORE PROTEIN NUF2"/>
    <property type="match status" value="1"/>
</dbReference>
<evidence type="ECO:0000256" key="8">
    <source>
        <dbReference type="ARBA" id="ARBA00023054"/>
    </source>
</evidence>
<dbReference type="Proteomes" id="UP000242525">
    <property type="component" value="Unassembled WGS sequence"/>
</dbReference>
<dbReference type="GO" id="GO:0044877">
    <property type="term" value="F:protein-containing complex binding"/>
    <property type="evidence" value="ECO:0007669"/>
    <property type="project" value="TreeGrafter"/>
</dbReference>
<evidence type="ECO:0000256" key="3">
    <source>
        <dbReference type="ARBA" id="ARBA00005498"/>
    </source>
</evidence>
<reference evidence="16" key="1">
    <citation type="submission" date="2014-03" db="EMBL/GenBank/DDBJ databases">
        <authorList>
            <person name="Casaregola S."/>
        </authorList>
    </citation>
    <scope>NUCLEOTIDE SEQUENCE [LARGE SCALE GENOMIC DNA]</scope>
    <source>
        <strain evidence="16">CLIB 918</strain>
    </source>
</reference>
<comment type="similarity">
    <text evidence="3">Belongs to the NUF2 family.</text>
</comment>
<dbReference type="Pfam" id="PF18595">
    <property type="entry name" value="Nuf2_DHR10-like"/>
    <property type="match status" value="1"/>
</dbReference>
<dbReference type="Pfam" id="PF03800">
    <property type="entry name" value="Nuf2"/>
    <property type="match status" value="1"/>
</dbReference>
<keyword evidence="11" id="KW-0137">Centromere</keyword>
<feature type="domain" description="Kinetochore protein Nuf2 N-terminal" evidence="14">
    <location>
        <begin position="18"/>
        <end position="160"/>
    </location>
</feature>
<dbReference type="InterPro" id="IPR041112">
    <property type="entry name" value="Nuf2_DHR10-like"/>
</dbReference>
<dbReference type="InterPro" id="IPR038275">
    <property type="entry name" value="Nuf2_N_sf"/>
</dbReference>
<name>A0A0J9XIW5_GEOCN</name>
<evidence type="ECO:0000256" key="12">
    <source>
        <dbReference type="SAM" id="Coils"/>
    </source>
</evidence>
<dbReference type="GO" id="GO:0007052">
    <property type="term" value="P:mitotic spindle organization"/>
    <property type="evidence" value="ECO:0007669"/>
    <property type="project" value="TreeGrafter"/>
</dbReference>
<evidence type="ECO:0000256" key="9">
    <source>
        <dbReference type="ARBA" id="ARBA00023242"/>
    </source>
</evidence>
<keyword evidence="4" id="KW-0158">Chromosome</keyword>
<comment type="subcellular location">
    <subcellularLocation>
        <location evidence="2">Chromosome</location>
        <location evidence="2">Centromere</location>
        <location evidence="2">Kinetochore</location>
    </subcellularLocation>
    <subcellularLocation>
        <location evidence="1">Nucleus</location>
    </subcellularLocation>
</comment>
<dbReference type="AlphaFoldDB" id="A0A0J9XIW5"/>
<feature type="domain" description="Nuf2 DHR10-like" evidence="15">
    <location>
        <begin position="279"/>
        <end position="392"/>
    </location>
</feature>
<accession>A0A0J9XIW5</accession>
<organism evidence="16 17">
    <name type="scientific">Geotrichum candidum</name>
    <name type="common">Oospora lactis</name>
    <name type="synonym">Dipodascus geotrichum</name>
    <dbReference type="NCBI Taxonomy" id="1173061"/>
    <lineage>
        <taxon>Eukaryota</taxon>
        <taxon>Fungi</taxon>
        <taxon>Dikarya</taxon>
        <taxon>Ascomycota</taxon>
        <taxon>Saccharomycotina</taxon>
        <taxon>Dipodascomycetes</taxon>
        <taxon>Dipodascales</taxon>
        <taxon>Dipodascaceae</taxon>
        <taxon>Geotrichum</taxon>
    </lineage>
</organism>
<keyword evidence="10" id="KW-0131">Cell cycle</keyword>
<evidence type="ECO:0000256" key="11">
    <source>
        <dbReference type="ARBA" id="ARBA00023328"/>
    </source>
</evidence>